<comment type="caution">
    <text evidence="1">The sequence shown here is derived from an EMBL/GenBank/DDBJ whole genome shotgun (WGS) entry which is preliminary data.</text>
</comment>
<dbReference type="Proteomes" id="UP001631969">
    <property type="component" value="Unassembled WGS sequence"/>
</dbReference>
<keyword evidence="2" id="KW-1185">Reference proteome</keyword>
<organism evidence="1 2">
    <name type="scientific">Paenibacillus mesotrionivorans</name>
    <dbReference type="NCBI Taxonomy" id="3160968"/>
    <lineage>
        <taxon>Bacteria</taxon>
        <taxon>Bacillati</taxon>
        <taxon>Bacillota</taxon>
        <taxon>Bacilli</taxon>
        <taxon>Bacillales</taxon>
        <taxon>Paenibacillaceae</taxon>
        <taxon>Paenibacillus</taxon>
    </lineage>
</organism>
<name>A0ACC7NU50_9BACL</name>
<dbReference type="EMBL" id="JBJURJ010000004">
    <property type="protein sequence ID" value="MFM9327990.1"/>
    <property type="molecule type" value="Genomic_DNA"/>
</dbReference>
<evidence type="ECO:0000313" key="2">
    <source>
        <dbReference type="Proteomes" id="UP001631969"/>
    </source>
</evidence>
<evidence type="ECO:0000313" key="1">
    <source>
        <dbReference type="EMBL" id="MFM9327990.1"/>
    </source>
</evidence>
<proteinExistence type="predicted"/>
<protein>
    <submittedName>
        <fullName evidence="1">Zf-HC2 domain-containing protein</fullName>
    </submittedName>
</protein>
<sequence>MQCSDALPLIHEYLDGDLEGADAVELKKHLLICPDCNKLFKQMEQTEACIRLLPKTPVPSDLTARIMGNIPVKKKRRESWLKWLRTHPALSVASVFLLVMATSFLSLWDQDKDMVVKGPSLDQVVIQGDTVIIPQGHTVQGDLTVKRGKVQVDGSVDGNVTVIDGSYNLASTAYISGHVNSVDETLEWIWYKVNEVFSWVTP</sequence>
<gene>
    <name evidence="1" type="ORF">ACI1P1_06815</name>
</gene>
<accession>A0ACC7NU50</accession>
<reference evidence="1" key="1">
    <citation type="submission" date="2024-12" db="EMBL/GenBank/DDBJ databases">
        <authorList>
            <person name="Wu N."/>
        </authorList>
    </citation>
    <scope>NUCLEOTIDE SEQUENCE</scope>
    <source>
        <strain evidence="1">P15</strain>
    </source>
</reference>